<comment type="caution">
    <text evidence="2">The sequence shown here is derived from an EMBL/GenBank/DDBJ whole genome shotgun (WGS) entry which is preliminary data.</text>
</comment>
<dbReference type="RefSeq" id="WP_183826157.1">
    <property type="nucleotide sequence ID" value="NZ_JACHEU010000001.1"/>
</dbReference>
<dbReference type="InterPro" id="IPR011009">
    <property type="entry name" value="Kinase-like_dom_sf"/>
</dbReference>
<name>A0A7W9S1X5_9HYPH</name>
<dbReference type="GO" id="GO:0016301">
    <property type="term" value="F:kinase activity"/>
    <property type="evidence" value="ECO:0007669"/>
    <property type="project" value="UniProtKB-KW"/>
</dbReference>
<evidence type="ECO:0000313" key="2">
    <source>
        <dbReference type="EMBL" id="MBB6011398.1"/>
    </source>
</evidence>
<dbReference type="AlphaFoldDB" id="A0A7W9S1X5"/>
<sequence>MSLLVDPLPSHRFDEAALQDYLAANLPEASGPFRILQFQGGQSNPTFLLEGESWRMVLRKKPSGTLLKSAHQVEREYRVISALQGSAVPVPRSFLLCEDEGVIGTPFYLMDYVEGRVFDLPHMPDSSPHERTACYQAMISTMAALHNVDWAAAGLADFGRPGNYIVRQLDRWSKQYRDSAAGDADPLVEDIIVWLEKNLPAEARTTLAHGDFRLGNLVFDRHEPVVRAVLDWELSTLGDPLGDLAYCCLPYHLPADGENAKGLLGLDLKELGIPREEELLATYGAATGRSGINDWTFYLVFSLFRLIAILQGVYARALQGNASSANAISVAGRRKVLARTAADMIAGK</sequence>
<keyword evidence="2" id="KW-0418">Kinase</keyword>
<dbReference type="InterPro" id="IPR041726">
    <property type="entry name" value="ACAD10_11_N"/>
</dbReference>
<evidence type="ECO:0000259" key="1">
    <source>
        <dbReference type="Pfam" id="PF01636"/>
    </source>
</evidence>
<feature type="domain" description="Aminoglycoside phosphotransferase" evidence="1">
    <location>
        <begin position="35"/>
        <end position="259"/>
    </location>
</feature>
<gene>
    <name evidence="2" type="ORF">HNR59_000743</name>
</gene>
<proteinExistence type="predicted"/>
<dbReference type="EMBL" id="JACHEU010000001">
    <property type="protein sequence ID" value="MBB6011398.1"/>
    <property type="molecule type" value="Genomic_DNA"/>
</dbReference>
<dbReference type="Proteomes" id="UP000533306">
    <property type="component" value="Unassembled WGS sequence"/>
</dbReference>
<protein>
    <submittedName>
        <fullName evidence="2">Aminoglycoside phosphotransferase (APT) family kinase protein</fullName>
    </submittedName>
</protein>
<dbReference type="Pfam" id="PF01636">
    <property type="entry name" value="APH"/>
    <property type="match status" value="1"/>
</dbReference>
<organism evidence="2 3">
    <name type="scientific">Aquamicrobium lusatiense</name>
    <dbReference type="NCBI Taxonomy" id="89772"/>
    <lineage>
        <taxon>Bacteria</taxon>
        <taxon>Pseudomonadati</taxon>
        <taxon>Pseudomonadota</taxon>
        <taxon>Alphaproteobacteria</taxon>
        <taxon>Hyphomicrobiales</taxon>
        <taxon>Phyllobacteriaceae</taxon>
        <taxon>Aquamicrobium</taxon>
    </lineage>
</organism>
<dbReference type="InterPro" id="IPR052898">
    <property type="entry name" value="ACAD10-like"/>
</dbReference>
<reference evidence="2 3" key="1">
    <citation type="submission" date="2020-08" db="EMBL/GenBank/DDBJ databases">
        <title>Genomic Encyclopedia of Type Strains, Phase IV (KMG-IV): sequencing the most valuable type-strain genomes for metagenomic binning, comparative biology and taxonomic classification.</title>
        <authorList>
            <person name="Goeker M."/>
        </authorList>
    </citation>
    <scope>NUCLEOTIDE SEQUENCE [LARGE SCALE GENOMIC DNA]</scope>
    <source>
        <strain evidence="2 3">DSM 11099</strain>
    </source>
</reference>
<evidence type="ECO:0000313" key="3">
    <source>
        <dbReference type="Proteomes" id="UP000533306"/>
    </source>
</evidence>
<accession>A0A7W9S1X5</accession>
<keyword evidence="2" id="KW-0808">Transferase</keyword>
<keyword evidence="3" id="KW-1185">Reference proteome</keyword>
<dbReference type="Gene3D" id="3.30.200.20">
    <property type="entry name" value="Phosphorylase Kinase, domain 1"/>
    <property type="match status" value="1"/>
</dbReference>
<dbReference type="PANTHER" id="PTHR47829">
    <property type="entry name" value="HYDROLASE, PUTATIVE (AFU_ORTHOLOGUE AFUA_1G12880)-RELATED"/>
    <property type="match status" value="1"/>
</dbReference>
<dbReference type="PANTHER" id="PTHR47829:SF3">
    <property type="entry name" value="AMINOGLYCOSIDE PHOSPHOTRANSFERASE DOMAIN-CONTAINING PROTEIN"/>
    <property type="match status" value="1"/>
</dbReference>
<dbReference type="SUPFAM" id="SSF56112">
    <property type="entry name" value="Protein kinase-like (PK-like)"/>
    <property type="match status" value="1"/>
</dbReference>
<dbReference type="CDD" id="cd05154">
    <property type="entry name" value="ACAD10_11_N-like"/>
    <property type="match status" value="1"/>
</dbReference>
<dbReference type="InterPro" id="IPR002575">
    <property type="entry name" value="Aminoglycoside_PTrfase"/>
</dbReference>
<dbReference type="Gene3D" id="3.90.1200.10">
    <property type="match status" value="1"/>
</dbReference>